<comment type="caution">
    <text evidence="3">The sequence shown here is derived from an EMBL/GenBank/DDBJ whole genome shotgun (WGS) entry which is preliminary data.</text>
</comment>
<feature type="signal peptide" evidence="2">
    <location>
        <begin position="1"/>
        <end position="21"/>
    </location>
</feature>
<evidence type="ECO:0000313" key="4">
    <source>
        <dbReference type="Proteomes" id="UP000028252"/>
    </source>
</evidence>
<keyword evidence="1" id="KW-1133">Transmembrane helix</keyword>
<feature type="transmembrane region" description="Helical" evidence="1">
    <location>
        <begin position="45"/>
        <end position="64"/>
    </location>
</feature>
<dbReference type="Pfam" id="PF04955">
    <property type="entry name" value="HupE_UreJ"/>
    <property type="match status" value="1"/>
</dbReference>
<feature type="chain" id="PRO_5001757298" evidence="2">
    <location>
        <begin position="22"/>
        <end position="80"/>
    </location>
</feature>
<dbReference type="STRING" id="1232683.ADIMK_3951"/>
<keyword evidence="1" id="KW-0472">Membrane</keyword>
<dbReference type="PATRIC" id="fig|1232683.4.peg.3888"/>
<evidence type="ECO:0000256" key="2">
    <source>
        <dbReference type="SAM" id="SignalP"/>
    </source>
</evidence>
<name>A0A081FTE9_9GAMM</name>
<dbReference type="EMBL" id="JMQN01000059">
    <property type="protein sequence ID" value="KEA61804.1"/>
    <property type="molecule type" value="Genomic_DNA"/>
</dbReference>
<reference evidence="3 4" key="1">
    <citation type="submission" date="2014-04" db="EMBL/GenBank/DDBJ databases">
        <title>Marinobacterium kochiensis sp. nov., isolated from sediment sample collected from Kochi backwaters in Kerala, India.</title>
        <authorList>
            <person name="Singh A."/>
            <person name="Pinnaka A.K."/>
        </authorList>
    </citation>
    <scope>NUCLEOTIDE SEQUENCE [LARGE SCALE GENOMIC DNA]</scope>
    <source>
        <strain evidence="3 4">AK27</strain>
    </source>
</reference>
<organism evidence="3 4">
    <name type="scientific">Marinobacterium lacunae</name>
    <dbReference type="NCBI Taxonomy" id="1232683"/>
    <lineage>
        <taxon>Bacteria</taxon>
        <taxon>Pseudomonadati</taxon>
        <taxon>Pseudomonadota</taxon>
        <taxon>Gammaproteobacteria</taxon>
        <taxon>Oceanospirillales</taxon>
        <taxon>Oceanospirillaceae</taxon>
        <taxon>Marinobacterium</taxon>
    </lineage>
</organism>
<dbReference type="RefSeq" id="WP_036191852.1">
    <property type="nucleotide sequence ID" value="NZ_JMQN01000059.1"/>
</dbReference>
<keyword evidence="1" id="KW-0812">Transmembrane</keyword>
<evidence type="ECO:0000256" key="1">
    <source>
        <dbReference type="SAM" id="Phobius"/>
    </source>
</evidence>
<proteinExistence type="predicted"/>
<keyword evidence="2" id="KW-0732">Signal</keyword>
<protein>
    <submittedName>
        <fullName evidence="3">Uncharacterized protein</fullName>
    </submittedName>
</protein>
<dbReference type="AlphaFoldDB" id="A0A081FTE9"/>
<dbReference type="Proteomes" id="UP000028252">
    <property type="component" value="Unassembled WGS sequence"/>
</dbReference>
<evidence type="ECO:0000313" key="3">
    <source>
        <dbReference type="EMBL" id="KEA61804.1"/>
    </source>
</evidence>
<dbReference type="InterPro" id="IPR007038">
    <property type="entry name" value="HupE_UreJ"/>
</dbReference>
<accession>A0A081FTE9</accession>
<gene>
    <name evidence="3" type="ORF">ADIMK_3951</name>
</gene>
<keyword evidence="4" id="KW-1185">Reference proteome</keyword>
<sequence length="80" mass="8552">MKNLKHCFAVSALIAPGAAFAHEGEHAGSFFSGLGHVLTEPDHLAIVFALAAVLGTFVWARRVIAKKAKARSKRAARVQE</sequence>